<organism evidence="2 3">
    <name type="scientific">Myroides guanonis</name>
    <dbReference type="NCBI Taxonomy" id="1150112"/>
    <lineage>
        <taxon>Bacteria</taxon>
        <taxon>Pseudomonadati</taxon>
        <taxon>Bacteroidota</taxon>
        <taxon>Flavobacteriia</taxon>
        <taxon>Flavobacteriales</taxon>
        <taxon>Flavobacteriaceae</taxon>
        <taxon>Myroides</taxon>
    </lineage>
</organism>
<dbReference type="Proteomes" id="UP000243887">
    <property type="component" value="Unassembled WGS sequence"/>
</dbReference>
<evidence type="ECO:0000313" key="3">
    <source>
        <dbReference type="Proteomes" id="UP000243887"/>
    </source>
</evidence>
<dbReference type="SUPFAM" id="SSF48208">
    <property type="entry name" value="Six-hairpin glycosidases"/>
    <property type="match status" value="1"/>
</dbReference>
<proteinExistence type="predicted"/>
<dbReference type="InterPro" id="IPR039721">
    <property type="entry name" value="C5-epimerase"/>
</dbReference>
<dbReference type="Pfam" id="PF06662">
    <property type="entry name" value="C5-epim_C"/>
    <property type="match status" value="1"/>
</dbReference>
<feature type="domain" description="D-glucuronyl C5-epimerase C-terminal" evidence="1">
    <location>
        <begin position="154"/>
        <end position="326"/>
    </location>
</feature>
<dbReference type="STRING" id="1150112.SAMN04487893_10872"/>
<dbReference type="Gene3D" id="2.60.120.260">
    <property type="entry name" value="Galactose-binding domain-like"/>
    <property type="match status" value="1"/>
</dbReference>
<accession>A0A1I3RNY3</accession>
<dbReference type="GO" id="GO:0005975">
    <property type="term" value="P:carbohydrate metabolic process"/>
    <property type="evidence" value="ECO:0007669"/>
    <property type="project" value="InterPro"/>
</dbReference>
<dbReference type="InterPro" id="IPR008928">
    <property type="entry name" value="6-hairpin_glycosidase_sf"/>
</dbReference>
<gene>
    <name evidence="2" type="ORF">SAMN04487893_10872</name>
</gene>
<dbReference type="GO" id="GO:0015012">
    <property type="term" value="P:heparan sulfate proteoglycan biosynthetic process"/>
    <property type="evidence" value="ECO:0007669"/>
    <property type="project" value="InterPro"/>
</dbReference>
<evidence type="ECO:0000313" key="2">
    <source>
        <dbReference type="EMBL" id="SFJ46906.1"/>
    </source>
</evidence>
<dbReference type="OrthoDB" id="7888928at2"/>
<name>A0A1I3RNY3_9FLAO</name>
<dbReference type="PROSITE" id="PS51257">
    <property type="entry name" value="PROKAR_LIPOPROTEIN"/>
    <property type="match status" value="1"/>
</dbReference>
<dbReference type="RefSeq" id="WP_090679123.1">
    <property type="nucleotide sequence ID" value="NZ_FORU01000008.1"/>
</dbReference>
<dbReference type="PANTHER" id="PTHR13174:SF3">
    <property type="entry name" value="D-GLUCURONYL C5-EPIMERASE"/>
    <property type="match status" value="1"/>
</dbReference>
<dbReference type="InterPro" id="IPR010598">
    <property type="entry name" value="C5-epim_C"/>
</dbReference>
<dbReference type="EMBL" id="FORU01000008">
    <property type="protein sequence ID" value="SFJ46906.1"/>
    <property type="molecule type" value="Genomic_DNA"/>
</dbReference>
<dbReference type="PANTHER" id="PTHR13174">
    <property type="entry name" value="D-GLUCURONYL C5-EPIMERASE"/>
    <property type="match status" value="1"/>
</dbReference>
<evidence type="ECO:0000259" key="1">
    <source>
        <dbReference type="Pfam" id="PF06662"/>
    </source>
</evidence>
<reference evidence="3" key="1">
    <citation type="submission" date="2016-10" db="EMBL/GenBank/DDBJ databases">
        <authorList>
            <person name="Varghese N."/>
            <person name="Submissions S."/>
        </authorList>
    </citation>
    <scope>NUCLEOTIDE SEQUENCE [LARGE SCALE GENOMIC DNA]</scope>
    <source>
        <strain evidence="3">DSM 26542</strain>
    </source>
</reference>
<dbReference type="AlphaFoldDB" id="A0A1I3RNY3"/>
<dbReference type="GO" id="GO:0047464">
    <property type="term" value="F:heparosan-N-sulfate-glucuronate 5-epimerase activity"/>
    <property type="evidence" value="ECO:0007669"/>
    <property type="project" value="InterPro"/>
</dbReference>
<keyword evidence="3" id="KW-1185">Reference proteome</keyword>
<sequence length="499" mass="57852">MRKYYVVGLVVLIAVGCNKNNDNSTLSIVEYEKKYDDKDGVVVEKAKNLEENKMYELKDKYRDSLPIFPFSNANLNIFDSYPKDAKGIPMLKYETVVDYYPITYTRAALSNYQNYIETKNPKSKKQFLEIVGFIENNIVNKKDFSVLTTPILVNNYSLNKDWASAMSQGFGIGVMIQAYFVTKDEKYLRLSERMVRSFDYSIEEGGVQSNWDGFPFYEEYADPKSHVLNGFIFSLGGLYYSYQTTGNQDAYRLFEQGINSLKAKINRYDASFTSYYNMLIEGGVAKYASAIGDDPDHYHELVVYQLLTLFNWTGEEVFKEYAHKFLKSDTGEVTDFYNQNKYKSISASHSIDSDKFGVNHVNDELWSWGNYWSTNKVGSELVFEFWGETKDIEGIVFYSTSNNTLPVDYDIYVFKNEWIKVCNSKEIYKKDSNWYKTDSYETFIVTNYFPNSTEGTKLKVVFNSLGSGDAITLRECNILFDRTHELEMISESSKRYLIK</sequence>
<protein>
    <submittedName>
        <fullName evidence="2">D-glucuronyl C5-epimerase C-terminus</fullName>
    </submittedName>
</protein>